<feature type="transmembrane region" description="Helical" evidence="13">
    <location>
        <begin position="413"/>
        <end position="439"/>
    </location>
</feature>
<dbReference type="InterPro" id="IPR008271">
    <property type="entry name" value="Ser/Thr_kinase_AS"/>
</dbReference>
<dbReference type="InterPro" id="IPR017441">
    <property type="entry name" value="Protein_kinase_ATP_BS"/>
</dbReference>
<name>A0A1U8QAB5_NELNU</name>
<evidence type="ECO:0000313" key="17">
    <source>
        <dbReference type="RefSeq" id="XP_019055020.1"/>
    </source>
</evidence>
<dbReference type="Gene3D" id="1.10.510.10">
    <property type="entry name" value="Transferase(Phosphotransferase) domain 1"/>
    <property type="match status" value="1"/>
</dbReference>
<evidence type="ECO:0000256" key="14">
    <source>
        <dbReference type="SAM" id="SignalP"/>
    </source>
</evidence>
<reference evidence="17" key="1">
    <citation type="submission" date="2025-08" db="UniProtKB">
        <authorList>
            <consortium name="RefSeq"/>
        </authorList>
    </citation>
    <scope>IDENTIFICATION</scope>
</reference>
<dbReference type="InterPro" id="IPR045272">
    <property type="entry name" value="ANXUR1/2-like"/>
</dbReference>
<feature type="chain" id="PRO_5012617642" evidence="14">
    <location>
        <begin position="29"/>
        <end position="838"/>
    </location>
</feature>
<comment type="subcellular location">
    <subcellularLocation>
        <location evidence="1">Membrane</location>
        <topology evidence="1">Single-pass type I membrane protein</topology>
    </subcellularLocation>
</comment>
<evidence type="ECO:0000256" key="2">
    <source>
        <dbReference type="ARBA" id="ARBA00022527"/>
    </source>
</evidence>
<gene>
    <name evidence="17" type="primary">LOC104607381</name>
</gene>
<sequence length="838" mass="93108">MEKLRVQAQRILPYLLLCFSFLFDHSSSYNLPDKYFINCGSDANVLNPNGESYRRTFLGDSDPKTFSLVGTPSISVNLDSASQVSSLLYSTVRIFTGHSGYEFPIDGNGTHVVRLHFSPFSSQNLKYSSTSSVFDVSVAGFSLLTKFRVNDSITEPLIKEFLLSINSTKFQIIFKPEASFAFVNAIEVFLAPDDLIPDQGPVYVNSTGSSKDYNGLPSKVLETIYRINVGGSKITPTNDALWRTWIPDVSDSHSYLVNPDAANNISATQPKYQQEEQKYIAPDFVYSTAQVLKNNNSNQKWSFSVSPRATYLVRMHFCDIISESLYLLYFNADINGFYKRPIDLNNASQLAVPFNFDFVVDSGDSESMHISVGADSPGINSTPNALLNGLEIMGITNNKDTSYLQGFGKKNQVVILVGSIVGGIAFIGIVILSVFMLVFKCRRQKPYDAKTWPPLSVHGGSSYTNFYHGSTNASALRNLDLALKIPFTDILFATNNFSDDLLIGSGGFGKLYRGVLRDNTKVAVKRSQQDVGQGFLEFQTEIMVLSKIRHRHLVSLVGYCDDCSEMILVYEFMERGTLRDHLYGSDLPCLSWKQRLEICIGSARGLHYLHAGASGKIIHRDVKSTNILLDGNFVAKVADFGLSKAGPGMDETHVSTAVKGSFGYLDPEYFKRQQLTDKSDVYSFGVVLLEVICARPAINPTLPREQVNLAQWGMNCLKKGSFEQIIDPFLVGKISPDSLRKFGDIVQKCLSEYGFDRPTMGDVLWDLEYALKLQQTAVHREPHEDSIICASEHPLPTVQRVPSINVVIERDGVVPKYDISSDVSESQVFSQLTIGEGR</sequence>
<protein>
    <submittedName>
        <fullName evidence="17">Probable receptor-like protein kinase At5g24010 isoform X2</fullName>
    </submittedName>
</protein>
<dbReference type="Gene3D" id="2.60.120.430">
    <property type="entry name" value="Galactose-binding lectin"/>
    <property type="match status" value="2"/>
</dbReference>
<dbReference type="Gene3D" id="3.30.200.20">
    <property type="entry name" value="Phosphorylase Kinase, domain 1"/>
    <property type="match status" value="1"/>
</dbReference>
<keyword evidence="8 12" id="KW-0067">ATP-binding</keyword>
<dbReference type="SMART" id="SM00220">
    <property type="entry name" value="S_TKc"/>
    <property type="match status" value="1"/>
</dbReference>
<keyword evidence="3" id="KW-0808">Transferase</keyword>
<dbReference type="GO" id="GO:0004674">
    <property type="term" value="F:protein serine/threonine kinase activity"/>
    <property type="evidence" value="ECO:0007669"/>
    <property type="project" value="UniProtKB-KW"/>
</dbReference>
<dbReference type="GO" id="GO:0005524">
    <property type="term" value="F:ATP binding"/>
    <property type="evidence" value="ECO:0007669"/>
    <property type="project" value="UniProtKB-UniRule"/>
</dbReference>
<evidence type="ECO:0000256" key="9">
    <source>
        <dbReference type="ARBA" id="ARBA00022989"/>
    </source>
</evidence>
<evidence type="ECO:0000256" key="4">
    <source>
        <dbReference type="ARBA" id="ARBA00022692"/>
    </source>
</evidence>
<keyword evidence="9 13" id="KW-1133">Transmembrane helix</keyword>
<evidence type="ECO:0000256" key="6">
    <source>
        <dbReference type="ARBA" id="ARBA00022741"/>
    </source>
</evidence>
<evidence type="ECO:0000259" key="15">
    <source>
        <dbReference type="PROSITE" id="PS50011"/>
    </source>
</evidence>
<evidence type="ECO:0000256" key="7">
    <source>
        <dbReference type="ARBA" id="ARBA00022777"/>
    </source>
</evidence>
<dbReference type="Pfam" id="PF12819">
    <property type="entry name" value="Malectin_like"/>
    <property type="match status" value="1"/>
</dbReference>
<dbReference type="FunFam" id="1.10.510.10:FF:000058">
    <property type="entry name" value="Receptor-like protein kinase FERONIA"/>
    <property type="match status" value="1"/>
</dbReference>
<dbReference type="GO" id="GO:0016020">
    <property type="term" value="C:membrane"/>
    <property type="evidence" value="ECO:0007669"/>
    <property type="project" value="UniProtKB-SubCell"/>
</dbReference>
<keyword evidence="11" id="KW-0325">Glycoprotein</keyword>
<keyword evidence="7" id="KW-0418">Kinase</keyword>
<dbReference type="eggNOG" id="KOG1187">
    <property type="taxonomic scope" value="Eukaryota"/>
</dbReference>
<dbReference type="CDD" id="cd14066">
    <property type="entry name" value="STKc_IRAK"/>
    <property type="match status" value="1"/>
</dbReference>
<dbReference type="FunFam" id="3.30.200.20:FF:000039">
    <property type="entry name" value="receptor-like protein kinase FERONIA"/>
    <property type="match status" value="1"/>
</dbReference>
<accession>A0A1U8QAB5</accession>
<dbReference type="SUPFAM" id="SSF56112">
    <property type="entry name" value="Protein kinase-like (PK-like)"/>
    <property type="match status" value="1"/>
</dbReference>
<evidence type="ECO:0000256" key="10">
    <source>
        <dbReference type="ARBA" id="ARBA00023136"/>
    </source>
</evidence>
<evidence type="ECO:0000256" key="12">
    <source>
        <dbReference type="PROSITE-ProRule" id="PRU10141"/>
    </source>
</evidence>
<feature type="unsure residue" description="D or N" evidence="17">
    <location>
        <position position="737"/>
    </location>
</feature>
<dbReference type="AlphaFoldDB" id="A0A1U8QAB5"/>
<keyword evidence="16" id="KW-1185">Reference proteome</keyword>
<evidence type="ECO:0000256" key="11">
    <source>
        <dbReference type="ARBA" id="ARBA00023180"/>
    </source>
</evidence>
<keyword evidence="4 13" id="KW-0812">Transmembrane</keyword>
<feature type="domain" description="Protein kinase" evidence="15">
    <location>
        <begin position="497"/>
        <end position="770"/>
    </location>
</feature>
<keyword evidence="10 13" id="KW-0472">Membrane</keyword>
<proteinExistence type="predicted"/>
<dbReference type="InterPro" id="IPR024788">
    <property type="entry name" value="Malectin-like_Carb-bd_dom"/>
</dbReference>
<feature type="signal peptide" evidence="14">
    <location>
        <begin position="1"/>
        <end position="28"/>
    </location>
</feature>
<organism evidence="16 17">
    <name type="scientific">Nelumbo nucifera</name>
    <name type="common">Sacred lotus</name>
    <dbReference type="NCBI Taxonomy" id="4432"/>
    <lineage>
        <taxon>Eukaryota</taxon>
        <taxon>Viridiplantae</taxon>
        <taxon>Streptophyta</taxon>
        <taxon>Embryophyta</taxon>
        <taxon>Tracheophyta</taxon>
        <taxon>Spermatophyta</taxon>
        <taxon>Magnoliopsida</taxon>
        <taxon>Proteales</taxon>
        <taxon>Nelumbonaceae</taxon>
        <taxon>Nelumbo</taxon>
    </lineage>
</organism>
<evidence type="ECO:0000256" key="13">
    <source>
        <dbReference type="SAM" id="Phobius"/>
    </source>
</evidence>
<evidence type="ECO:0000256" key="3">
    <source>
        <dbReference type="ARBA" id="ARBA00022679"/>
    </source>
</evidence>
<dbReference type="PANTHER" id="PTHR27003:SF88">
    <property type="entry name" value="RECEPTOR-LIKE PROTEIN KINASE THESEUS 1"/>
    <property type="match status" value="1"/>
</dbReference>
<dbReference type="PANTHER" id="PTHR27003">
    <property type="entry name" value="OS07G0166700 PROTEIN"/>
    <property type="match status" value="1"/>
</dbReference>
<keyword evidence="2" id="KW-0723">Serine/threonine-protein kinase</keyword>
<feature type="binding site" evidence="12">
    <location>
        <position position="525"/>
    </location>
    <ligand>
        <name>ATP</name>
        <dbReference type="ChEBI" id="CHEBI:30616"/>
    </ligand>
</feature>
<evidence type="ECO:0000256" key="5">
    <source>
        <dbReference type="ARBA" id="ARBA00022729"/>
    </source>
</evidence>
<evidence type="ECO:0000256" key="1">
    <source>
        <dbReference type="ARBA" id="ARBA00004479"/>
    </source>
</evidence>
<keyword evidence="5 14" id="KW-0732">Signal</keyword>
<keyword evidence="6 12" id="KW-0547">Nucleotide-binding</keyword>
<dbReference type="InterPro" id="IPR001245">
    <property type="entry name" value="Ser-Thr/Tyr_kinase_cat_dom"/>
</dbReference>
<evidence type="ECO:0000256" key="8">
    <source>
        <dbReference type="ARBA" id="ARBA00022840"/>
    </source>
</evidence>
<dbReference type="InterPro" id="IPR000719">
    <property type="entry name" value="Prot_kinase_dom"/>
</dbReference>
<dbReference type="Pfam" id="PF07714">
    <property type="entry name" value="PK_Tyr_Ser-Thr"/>
    <property type="match status" value="1"/>
</dbReference>
<dbReference type="GO" id="GO:0004714">
    <property type="term" value="F:transmembrane receptor protein tyrosine kinase activity"/>
    <property type="evidence" value="ECO:0007669"/>
    <property type="project" value="InterPro"/>
</dbReference>
<dbReference type="RefSeq" id="XP_019055020.1">
    <property type="nucleotide sequence ID" value="XM_019199475.1"/>
</dbReference>
<dbReference type="InterPro" id="IPR011009">
    <property type="entry name" value="Kinase-like_dom_sf"/>
</dbReference>
<dbReference type="PROSITE" id="PS00107">
    <property type="entry name" value="PROTEIN_KINASE_ATP"/>
    <property type="match status" value="1"/>
</dbReference>
<dbReference type="PROSITE" id="PS00108">
    <property type="entry name" value="PROTEIN_KINASE_ST"/>
    <property type="match status" value="1"/>
</dbReference>
<evidence type="ECO:0000313" key="16">
    <source>
        <dbReference type="Proteomes" id="UP000189703"/>
    </source>
</evidence>
<dbReference type="Proteomes" id="UP000189703">
    <property type="component" value="Unplaced"/>
</dbReference>
<dbReference type="PROSITE" id="PS50011">
    <property type="entry name" value="PROTEIN_KINASE_DOM"/>
    <property type="match status" value="1"/>
</dbReference>